<keyword evidence="1" id="KW-0547">Nucleotide-binding</keyword>
<feature type="domain" description="DNA helicase Pif1-like DEAD-box helicase" evidence="2">
    <location>
        <begin position="8"/>
        <end position="201"/>
    </location>
</feature>
<dbReference type="Gene3D" id="3.40.50.300">
    <property type="entry name" value="P-loop containing nucleotide triphosphate hydrolases"/>
    <property type="match status" value="2"/>
</dbReference>
<keyword evidence="1" id="KW-0233">DNA recombination</keyword>
<dbReference type="EMBL" id="BLAL01000178">
    <property type="protein sequence ID" value="GES88500.1"/>
    <property type="molecule type" value="Genomic_DNA"/>
</dbReference>
<dbReference type="InterPro" id="IPR010285">
    <property type="entry name" value="DNA_helicase_pif1-like_DEAD"/>
</dbReference>
<dbReference type="SUPFAM" id="SSF52540">
    <property type="entry name" value="P-loop containing nucleoside triphosphate hydrolases"/>
    <property type="match status" value="2"/>
</dbReference>
<accession>A0A8H3LMK2</accession>
<name>A0A8H3LMK2_9GLOM</name>
<comment type="caution">
    <text evidence="4">The sequence shown here is derived from an EMBL/GenBank/DDBJ whole genome shotgun (WGS) entry which is preliminary data.</text>
</comment>
<dbReference type="AlphaFoldDB" id="A0A8H3LMK2"/>
<dbReference type="GO" id="GO:0006281">
    <property type="term" value="P:DNA repair"/>
    <property type="evidence" value="ECO:0007669"/>
    <property type="project" value="UniProtKB-KW"/>
</dbReference>
<dbReference type="Proteomes" id="UP000615446">
    <property type="component" value="Unassembled WGS sequence"/>
</dbReference>
<dbReference type="GO" id="GO:0016787">
    <property type="term" value="F:hydrolase activity"/>
    <property type="evidence" value="ECO:0007669"/>
    <property type="project" value="UniProtKB-KW"/>
</dbReference>
<dbReference type="PANTHER" id="PTHR10492">
    <property type="match status" value="1"/>
</dbReference>
<dbReference type="Pfam" id="PF21530">
    <property type="entry name" value="Pif1_2B_dom"/>
    <property type="match status" value="1"/>
</dbReference>
<keyword evidence="1" id="KW-0067">ATP-binding</keyword>
<dbReference type="GO" id="GO:0043139">
    <property type="term" value="F:5'-3' DNA helicase activity"/>
    <property type="evidence" value="ECO:0007669"/>
    <property type="project" value="UniProtKB-EC"/>
</dbReference>
<protein>
    <recommendedName>
        <fullName evidence="1">ATP-dependent DNA helicase</fullName>
        <ecNumber evidence="1">5.6.2.3</ecNumber>
    </recommendedName>
</protein>
<keyword evidence="1 4" id="KW-0347">Helicase</keyword>
<dbReference type="OrthoDB" id="2429716at2759"/>
<evidence type="ECO:0000259" key="2">
    <source>
        <dbReference type="Pfam" id="PF05970"/>
    </source>
</evidence>
<organism evidence="4 5">
    <name type="scientific">Rhizophagus clarus</name>
    <dbReference type="NCBI Taxonomy" id="94130"/>
    <lineage>
        <taxon>Eukaryota</taxon>
        <taxon>Fungi</taxon>
        <taxon>Fungi incertae sedis</taxon>
        <taxon>Mucoromycota</taxon>
        <taxon>Glomeromycotina</taxon>
        <taxon>Glomeromycetes</taxon>
        <taxon>Glomerales</taxon>
        <taxon>Glomeraceae</taxon>
        <taxon>Rhizophagus</taxon>
    </lineage>
</organism>
<comment type="catalytic activity">
    <reaction evidence="1">
        <text>ATP + H2O = ADP + phosphate + H(+)</text>
        <dbReference type="Rhea" id="RHEA:13065"/>
        <dbReference type="ChEBI" id="CHEBI:15377"/>
        <dbReference type="ChEBI" id="CHEBI:15378"/>
        <dbReference type="ChEBI" id="CHEBI:30616"/>
        <dbReference type="ChEBI" id="CHEBI:43474"/>
        <dbReference type="ChEBI" id="CHEBI:456216"/>
        <dbReference type="EC" id="5.6.2.3"/>
    </reaction>
</comment>
<dbReference type="InterPro" id="IPR027417">
    <property type="entry name" value="P-loop_NTPase"/>
</dbReference>
<evidence type="ECO:0000256" key="1">
    <source>
        <dbReference type="RuleBase" id="RU363044"/>
    </source>
</evidence>
<gene>
    <name evidence="4" type="ORF">RCL2_001544800</name>
</gene>
<dbReference type="Pfam" id="PF05970">
    <property type="entry name" value="PIF1"/>
    <property type="match status" value="1"/>
</dbReference>
<evidence type="ECO:0000259" key="3">
    <source>
        <dbReference type="Pfam" id="PF21530"/>
    </source>
</evidence>
<comment type="cofactor">
    <cofactor evidence="1">
        <name>Mg(2+)</name>
        <dbReference type="ChEBI" id="CHEBI:18420"/>
    </cofactor>
</comment>
<evidence type="ECO:0000313" key="4">
    <source>
        <dbReference type="EMBL" id="GES88500.1"/>
    </source>
</evidence>
<evidence type="ECO:0000313" key="5">
    <source>
        <dbReference type="Proteomes" id="UP000615446"/>
    </source>
</evidence>
<dbReference type="EC" id="5.6.2.3" evidence="1"/>
<sequence length="456" mass="50635">MQAVALGDGCFFIDGPGGTGKTFLYNTLLSTIRSSGEIAVAVASFGIAALLIMGGRTAHSRFKIPLKLNESSTCSILRSSKEARLITLAKLFIWDEAPMIHKFAFEALDQTFRDITQVDKPFGGKVFVFGGDFRQVLPVIPRASHAEVVSASLSRSSLWEHMKVMKLSINMRLHQANDAHENQRQKSFADFLLQIGDGKYPVIPNTEDMINLPSPMVIPRGGLSDLIDFVYLNLTENSSNVDYMVGRAILTPKNDDVEHISTLIMNRFAGEFHTYPSANSVDLTDDSNMDQPQLYSPEFLRSLKIPGLPPGELKLKVGAPIILLRNLNPSEGLCNGTRLICRGLYSKVIDAEVITGPHIGSRTFIPRILLTPSDANMPFILKRHQFPVRAAFSMTINKSQGQTLNHVGLYLPQPVFSHGQLYVALSRITSNQCIKVLINHEQEYKTKNVVYSEIFR</sequence>
<dbReference type="InterPro" id="IPR049163">
    <property type="entry name" value="Pif1-like_2B_dom"/>
</dbReference>
<dbReference type="PANTHER" id="PTHR10492:SF57">
    <property type="entry name" value="ATP-DEPENDENT DNA HELICASE"/>
    <property type="match status" value="1"/>
</dbReference>
<dbReference type="GO" id="GO:0005524">
    <property type="term" value="F:ATP binding"/>
    <property type="evidence" value="ECO:0007669"/>
    <property type="project" value="UniProtKB-KW"/>
</dbReference>
<dbReference type="CDD" id="cd18809">
    <property type="entry name" value="SF1_C_RecD"/>
    <property type="match status" value="1"/>
</dbReference>
<keyword evidence="1" id="KW-0234">DNA repair</keyword>
<dbReference type="FunFam" id="3.40.50.300:FF:002884">
    <property type="entry name" value="ATP-dependent DNA helicase"/>
    <property type="match status" value="1"/>
</dbReference>
<dbReference type="GO" id="GO:0006310">
    <property type="term" value="P:DNA recombination"/>
    <property type="evidence" value="ECO:0007669"/>
    <property type="project" value="UniProtKB-KW"/>
</dbReference>
<reference evidence="4" key="1">
    <citation type="submission" date="2019-10" db="EMBL/GenBank/DDBJ databases">
        <title>Conservation and host-specific expression of non-tandemly repeated heterogenous ribosome RNA gene in arbuscular mycorrhizal fungi.</title>
        <authorList>
            <person name="Maeda T."/>
            <person name="Kobayashi Y."/>
            <person name="Nakagawa T."/>
            <person name="Ezawa T."/>
            <person name="Yamaguchi K."/>
            <person name="Bino T."/>
            <person name="Nishimoto Y."/>
            <person name="Shigenobu S."/>
            <person name="Kawaguchi M."/>
        </authorList>
    </citation>
    <scope>NUCLEOTIDE SEQUENCE</scope>
    <source>
        <strain evidence="4">HR1</strain>
    </source>
</reference>
<keyword evidence="1" id="KW-0227">DNA damage</keyword>
<dbReference type="GO" id="GO:0000723">
    <property type="term" value="P:telomere maintenance"/>
    <property type="evidence" value="ECO:0007669"/>
    <property type="project" value="InterPro"/>
</dbReference>
<proteinExistence type="inferred from homology"/>
<keyword evidence="1" id="KW-0378">Hydrolase</keyword>
<feature type="domain" description="DNA helicase Pif1-like 2B" evidence="3">
    <location>
        <begin position="298"/>
        <end position="341"/>
    </location>
</feature>
<comment type="similarity">
    <text evidence="1">Belongs to the helicase family.</text>
</comment>